<reference evidence="1 2" key="1">
    <citation type="submission" date="2015-02" db="EMBL/GenBank/DDBJ databases">
        <title>Nostoc linckia genome annotation.</title>
        <authorList>
            <person name="Zhou Z."/>
        </authorList>
    </citation>
    <scope>NUCLEOTIDE SEQUENCE [LARGE SCALE GENOMIC DNA]</scope>
    <source>
        <strain evidence="2">z8</strain>
    </source>
</reference>
<dbReference type="EMBL" id="LAHD01000132">
    <property type="protein sequence ID" value="PHJ96121.1"/>
    <property type="molecule type" value="Genomic_DNA"/>
</dbReference>
<dbReference type="RefSeq" id="WP_099072340.1">
    <property type="nucleotide sequence ID" value="NZ_LAHD01000132.1"/>
</dbReference>
<sequence length="170" mass="19014">MTLLNILELAKQGDVEAIASLMNRHLFPKGIAAKVAFKDAYLEVILESTEVPNQETWVAFIRRGLSNLKAASVEKVKIYGQQMDKEFPAWSQEFDLGLTPVEEDDEESCSNSQMLTVSINLNGDSVRDLKSQDFENIANQIINDILATCSNFLINKVTISNDNCIVSKER</sequence>
<organism evidence="1 2">
    <name type="scientific">Nostoc linckia z8</name>
    <dbReference type="NCBI Taxonomy" id="1628746"/>
    <lineage>
        <taxon>Bacteria</taxon>
        <taxon>Bacillati</taxon>
        <taxon>Cyanobacteriota</taxon>
        <taxon>Cyanophyceae</taxon>
        <taxon>Nostocales</taxon>
        <taxon>Nostocaceae</taxon>
        <taxon>Nostoc</taxon>
    </lineage>
</organism>
<comment type="caution">
    <text evidence="1">The sequence shown here is derived from an EMBL/GenBank/DDBJ whole genome shotgun (WGS) entry which is preliminary data.</text>
</comment>
<gene>
    <name evidence="1" type="ORF">VF08_30720</name>
</gene>
<proteinExistence type="predicted"/>
<dbReference type="Proteomes" id="UP000222310">
    <property type="component" value="Unassembled WGS sequence"/>
</dbReference>
<evidence type="ECO:0000313" key="2">
    <source>
        <dbReference type="Proteomes" id="UP000222310"/>
    </source>
</evidence>
<protein>
    <submittedName>
        <fullName evidence="1">Uncharacterized protein</fullName>
    </submittedName>
</protein>
<name>A0A9Q6EIG1_NOSLI</name>
<accession>A0A9Q6EIG1</accession>
<dbReference type="AlphaFoldDB" id="A0A9Q6EIG1"/>
<dbReference type="GeneID" id="57094286"/>
<evidence type="ECO:0000313" key="1">
    <source>
        <dbReference type="EMBL" id="PHJ96121.1"/>
    </source>
</evidence>